<evidence type="ECO:0000256" key="2">
    <source>
        <dbReference type="ARBA" id="ARBA00022642"/>
    </source>
</evidence>
<comment type="catalytic activity">
    <reaction evidence="6">
        <text>L-aspartate + NADP(+) + H2O = oxaloacetate + NH4(+) + NADPH + H(+)</text>
        <dbReference type="Rhea" id="RHEA:11784"/>
        <dbReference type="ChEBI" id="CHEBI:15377"/>
        <dbReference type="ChEBI" id="CHEBI:15378"/>
        <dbReference type="ChEBI" id="CHEBI:16452"/>
        <dbReference type="ChEBI" id="CHEBI:28938"/>
        <dbReference type="ChEBI" id="CHEBI:29991"/>
        <dbReference type="ChEBI" id="CHEBI:57783"/>
        <dbReference type="ChEBI" id="CHEBI:58349"/>
        <dbReference type="EC" id="1.4.1.21"/>
    </reaction>
</comment>
<evidence type="ECO:0000313" key="10">
    <source>
        <dbReference type="Proteomes" id="UP000005234"/>
    </source>
</evidence>
<dbReference type="AlphaFoldDB" id="H8KZI2"/>
<dbReference type="Gene3D" id="3.40.50.720">
    <property type="entry name" value="NAD(P)-binding Rossmann-like Domain"/>
    <property type="match status" value="1"/>
</dbReference>
<dbReference type="PIRSF" id="PIRSF005227">
    <property type="entry name" value="Asp_dh_NAD_syn"/>
    <property type="match status" value="1"/>
</dbReference>
<evidence type="ECO:0000259" key="7">
    <source>
        <dbReference type="Pfam" id="PF01958"/>
    </source>
</evidence>
<dbReference type="GO" id="GO:0009435">
    <property type="term" value="P:NAD+ biosynthetic process"/>
    <property type="evidence" value="ECO:0007669"/>
    <property type="project" value="UniProtKB-UniRule"/>
</dbReference>
<dbReference type="HAMAP" id="MF_01265">
    <property type="entry name" value="NadX"/>
    <property type="match status" value="1"/>
</dbReference>
<feature type="active site" evidence="6">
    <location>
        <position position="228"/>
    </location>
</feature>
<dbReference type="KEGG" id="fau:Fraau_1819"/>
<sequence>MNETAKSSRLATRVALIGFGAVGRHLFDALRDDASVRIAQIITRPAAHPDIRQQVGPTVEVVGHVSELARPPDYALECAGHAALLDHVLPLLRKGVDCGVISTGGLADAAIFEALLEASRDGGGRLEVLAGAVGAIDVLAAGFYGELQSVQYEGRKPPRSWLGTPAEQRCDLTGLKQAFTFFDGSAREAARDYPKNANVTATVALAGLGFEATRVRLTADPRLDGNQHLVHAQGAFGEFHFQLQGRTLPDNPRTSMLAALSALRALRNRKAPYIV</sequence>
<dbReference type="InterPro" id="IPR020626">
    <property type="entry name" value="Asp_DH_prok"/>
</dbReference>
<dbReference type="NCBIfam" id="NF009827">
    <property type="entry name" value="PRK13303.1-2"/>
    <property type="match status" value="1"/>
</dbReference>
<dbReference type="Gene3D" id="3.30.360.10">
    <property type="entry name" value="Dihydrodipicolinate Reductase, domain 2"/>
    <property type="match status" value="1"/>
</dbReference>
<dbReference type="STRING" id="767434.Fraau_1819"/>
<accession>H8KZI2</accession>
<keyword evidence="5 6" id="KW-0520">NAD</keyword>
<reference evidence="9" key="1">
    <citation type="submission" date="2012-02" db="EMBL/GenBank/DDBJ databases">
        <title>The complete genome of Frateuria aurantia DSM 6220.</title>
        <authorList>
            <consortium name="US DOE Joint Genome Institute (JGI-PGF)"/>
            <person name="Lucas S."/>
            <person name="Copeland A."/>
            <person name="Lapidus A."/>
            <person name="Glavina del Rio T."/>
            <person name="Dalin E."/>
            <person name="Tice H."/>
            <person name="Bruce D."/>
            <person name="Goodwin L."/>
            <person name="Pitluck S."/>
            <person name="Peters L."/>
            <person name="Ovchinnikova G."/>
            <person name="Teshima H."/>
            <person name="Kyrpides N."/>
            <person name="Mavromatis K."/>
            <person name="Ivanova N."/>
            <person name="Brettin T."/>
            <person name="Detter J.C."/>
            <person name="Han C."/>
            <person name="Larimer F."/>
            <person name="Land M."/>
            <person name="Hauser L."/>
            <person name="Markowitz V."/>
            <person name="Cheng J.-F."/>
            <person name="Hugenholtz P."/>
            <person name="Woyke T."/>
            <person name="Wu D."/>
            <person name="Brambilla E."/>
            <person name="Klenk H.-P."/>
            <person name="Eisen J.A."/>
        </authorList>
    </citation>
    <scope>NUCLEOTIDE SEQUENCE</scope>
    <source>
        <strain evidence="9">DSM 6220</strain>
    </source>
</reference>
<comment type="similarity">
    <text evidence="1 6">Belongs to the L-aspartate dehydrogenase family.</text>
</comment>
<dbReference type="eggNOG" id="COG1712">
    <property type="taxonomic scope" value="Bacteria"/>
</dbReference>
<dbReference type="OrthoDB" id="7056904at2"/>
<dbReference type="InterPro" id="IPR011182">
    <property type="entry name" value="L-Asp_DH"/>
</dbReference>
<dbReference type="PANTHER" id="PTHR31873">
    <property type="entry name" value="L-ASPARTATE DEHYDROGENASE-RELATED"/>
    <property type="match status" value="1"/>
</dbReference>
<dbReference type="InterPro" id="IPR005106">
    <property type="entry name" value="Asp/hSer_DH_NAD-bd"/>
</dbReference>
<comment type="catalytic activity">
    <reaction evidence="6">
        <text>L-aspartate + NAD(+) + H2O = oxaloacetate + NH4(+) + NADH + H(+)</text>
        <dbReference type="Rhea" id="RHEA:11788"/>
        <dbReference type="ChEBI" id="CHEBI:15377"/>
        <dbReference type="ChEBI" id="CHEBI:15378"/>
        <dbReference type="ChEBI" id="CHEBI:16452"/>
        <dbReference type="ChEBI" id="CHEBI:28938"/>
        <dbReference type="ChEBI" id="CHEBI:29991"/>
        <dbReference type="ChEBI" id="CHEBI:57540"/>
        <dbReference type="ChEBI" id="CHEBI:57945"/>
        <dbReference type="EC" id="1.4.1.21"/>
    </reaction>
</comment>
<comment type="function">
    <text evidence="6">Specifically catalyzes the NAD or NADP-dependent dehydrogenation of L-aspartate to iminoaspartate.</text>
</comment>
<dbReference type="SUPFAM" id="SSF55347">
    <property type="entry name" value="Glyceraldehyde-3-phosphate dehydrogenase-like, C-terminal domain"/>
    <property type="match status" value="1"/>
</dbReference>
<dbReference type="Proteomes" id="UP000005234">
    <property type="component" value="Chromosome"/>
</dbReference>
<gene>
    <name evidence="6" type="primary">nadX</name>
    <name evidence="9" type="ordered locus">Fraau_1819</name>
</gene>
<evidence type="ECO:0000256" key="3">
    <source>
        <dbReference type="ARBA" id="ARBA00022857"/>
    </source>
</evidence>
<dbReference type="UniPathway" id="UPA00253">
    <property type="reaction ID" value="UER00456"/>
</dbReference>
<evidence type="ECO:0000256" key="4">
    <source>
        <dbReference type="ARBA" id="ARBA00023002"/>
    </source>
</evidence>
<feature type="domain" description="Aspartate/homoserine dehydrogenase NAD-binding" evidence="8">
    <location>
        <begin position="18"/>
        <end position="127"/>
    </location>
</feature>
<dbReference type="GO" id="GO:0033735">
    <property type="term" value="F:aspartate dehydrogenase [NAD(P)+] activity"/>
    <property type="evidence" value="ECO:0007669"/>
    <property type="project" value="UniProtKB-EC"/>
</dbReference>
<dbReference type="InterPro" id="IPR002811">
    <property type="entry name" value="Asp_DH"/>
</dbReference>
<dbReference type="NCBIfam" id="NF009828">
    <property type="entry name" value="PRK13303.1-3"/>
    <property type="match status" value="1"/>
</dbReference>
<organism evidence="9 10">
    <name type="scientific">Frateuria aurantia (strain ATCC 33424 / DSM 6220 / KCTC 2777 / LMG 1558 / NBRC 3245 / NCIMB 13370)</name>
    <name type="common">Acetobacter aurantius</name>
    <dbReference type="NCBI Taxonomy" id="767434"/>
    <lineage>
        <taxon>Bacteria</taxon>
        <taxon>Pseudomonadati</taxon>
        <taxon>Pseudomonadota</taxon>
        <taxon>Gammaproteobacteria</taxon>
        <taxon>Lysobacterales</taxon>
        <taxon>Rhodanobacteraceae</taxon>
        <taxon>Frateuria</taxon>
    </lineage>
</organism>
<dbReference type="RefSeq" id="WP_014403229.1">
    <property type="nucleotide sequence ID" value="NC_017033.1"/>
</dbReference>
<dbReference type="Pfam" id="PF03447">
    <property type="entry name" value="NAD_binding_3"/>
    <property type="match status" value="1"/>
</dbReference>
<evidence type="ECO:0000256" key="6">
    <source>
        <dbReference type="HAMAP-Rule" id="MF_01265"/>
    </source>
</evidence>
<comment type="pathway">
    <text evidence="6">Cofactor biosynthesis; NAD(+) biosynthesis; iminoaspartate from L-aspartate (dehydrogenase route): step 1/1.</text>
</comment>
<feature type="binding site" evidence="6">
    <location>
        <position position="132"/>
    </location>
    <ligand>
        <name>NAD(+)</name>
        <dbReference type="ChEBI" id="CHEBI:57540"/>
    </ligand>
</feature>
<proteinExistence type="inferred from homology"/>
<name>H8KZI2_FRAAD</name>
<evidence type="ECO:0000313" key="9">
    <source>
        <dbReference type="EMBL" id="AFC86224.1"/>
    </source>
</evidence>
<keyword evidence="3 6" id="KW-0521">NADP</keyword>
<dbReference type="InterPro" id="IPR036291">
    <property type="entry name" value="NAD(P)-bd_dom_sf"/>
</dbReference>
<dbReference type="PANTHER" id="PTHR31873:SF6">
    <property type="entry name" value="ASPARTATE DEHYDROGENASE DOMAIN-CONTAINING PROTEIN"/>
    <property type="match status" value="1"/>
</dbReference>
<dbReference type="GO" id="GO:0051287">
    <property type="term" value="F:NAD binding"/>
    <property type="evidence" value="ECO:0007669"/>
    <property type="project" value="UniProtKB-UniRule"/>
</dbReference>
<evidence type="ECO:0000256" key="1">
    <source>
        <dbReference type="ARBA" id="ARBA00008331"/>
    </source>
</evidence>
<dbReference type="SUPFAM" id="SSF51735">
    <property type="entry name" value="NAD(P)-binding Rossmann-fold domains"/>
    <property type="match status" value="1"/>
</dbReference>
<keyword evidence="10" id="KW-1185">Reference proteome</keyword>
<dbReference type="EMBL" id="CP003350">
    <property type="protein sequence ID" value="AFC86224.1"/>
    <property type="molecule type" value="Genomic_DNA"/>
</dbReference>
<dbReference type="EC" id="1.4.1.21" evidence="6"/>
<dbReference type="HOGENOM" id="CLU_089550_0_0_6"/>
<protein>
    <recommendedName>
        <fullName evidence="6">L-aspartate dehydrogenase</fullName>
        <ecNumber evidence="6">1.4.1.21</ecNumber>
    </recommendedName>
</protein>
<comment type="miscellaneous">
    <text evidence="6">The iminoaspartate product is unstable in aqueous solution and can decompose to oxaloacetate and ammonia.</text>
</comment>
<dbReference type="GO" id="GO:0016639">
    <property type="term" value="F:oxidoreductase activity, acting on the CH-NH2 group of donors, NAD or NADP as acceptor"/>
    <property type="evidence" value="ECO:0007669"/>
    <property type="project" value="UniProtKB-UniRule"/>
</dbReference>
<evidence type="ECO:0000259" key="8">
    <source>
        <dbReference type="Pfam" id="PF03447"/>
    </source>
</evidence>
<dbReference type="GO" id="GO:0050661">
    <property type="term" value="F:NADP binding"/>
    <property type="evidence" value="ECO:0007669"/>
    <property type="project" value="UniProtKB-UniRule"/>
</dbReference>
<feature type="domain" description="Aspartate dehydrogenase" evidence="7">
    <location>
        <begin position="176"/>
        <end position="263"/>
    </location>
</feature>
<keyword evidence="2 6" id="KW-0662">Pyridine nucleotide biosynthesis</keyword>
<keyword evidence="4 6" id="KW-0560">Oxidoreductase</keyword>
<dbReference type="Pfam" id="PF01958">
    <property type="entry name" value="Asp_DH_C"/>
    <property type="match status" value="1"/>
</dbReference>
<evidence type="ECO:0000256" key="5">
    <source>
        <dbReference type="ARBA" id="ARBA00023027"/>
    </source>
</evidence>
<feature type="binding site" evidence="6">
    <location>
        <position position="198"/>
    </location>
    <ligand>
        <name>NAD(+)</name>
        <dbReference type="ChEBI" id="CHEBI:57540"/>
    </ligand>
</feature>